<sequence>DIITGETARSLPNCSHAFHQSCMDIWLLTHGSCPVCRQHVQ</sequence>
<feature type="non-terminal residue" evidence="8">
    <location>
        <position position="41"/>
    </location>
</feature>
<name>A0A9R1E801_WHEAT</name>
<reference evidence="8" key="1">
    <citation type="journal article" date="2017" name="Gigascience">
        <title>The first near-complete assembly of the hexaploid bread wheat genome, Triticum aestivum.</title>
        <authorList>
            <person name="Zimin A.V."/>
            <person name="Puiu D."/>
            <person name="Hall R."/>
            <person name="Kingan S."/>
            <person name="Clavijo B.J."/>
            <person name="Salzberg S.L."/>
        </authorList>
    </citation>
    <scope>NUCLEOTIDE SEQUENCE</scope>
    <source>
        <tissue evidence="8">Leaf</tissue>
    </source>
</reference>
<keyword evidence="4" id="KW-0862">Zinc</keyword>
<dbReference type="PROSITE" id="PS50089">
    <property type="entry name" value="ZF_RING_2"/>
    <property type="match status" value="1"/>
</dbReference>
<accession>A0A9R1E801</accession>
<proteinExistence type="predicted"/>
<dbReference type="GO" id="GO:0008270">
    <property type="term" value="F:zinc ion binding"/>
    <property type="evidence" value="ECO:0007669"/>
    <property type="project" value="UniProtKB-KW"/>
</dbReference>
<reference evidence="8" key="2">
    <citation type="submission" date="2020-03" db="EMBL/GenBank/DDBJ databases">
        <title>The second near-complete assembly of the hexaploid bread wheat (Triticum aestivum) genome.</title>
        <authorList>
            <person name="Zimin A.V."/>
            <person name="Puiu D."/>
            <person name="Shumante A."/>
            <person name="Alonge M."/>
            <person name="Salzberg S.L."/>
        </authorList>
    </citation>
    <scope>NUCLEOTIDE SEQUENCE</scope>
    <source>
        <tissue evidence="8">Leaf</tissue>
    </source>
</reference>
<dbReference type="PANTHER" id="PTHR46151">
    <property type="entry name" value="NEP1-INTERACTING PROTEIN-LIKE 2"/>
    <property type="match status" value="1"/>
</dbReference>
<evidence type="ECO:0000259" key="7">
    <source>
        <dbReference type="PROSITE" id="PS50089"/>
    </source>
</evidence>
<gene>
    <name evidence="8" type="ORF">CFC21_020650</name>
</gene>
<dbReference type="OrthoDB" id="9984778at2759"/>
<keyword evidence="5" id="KW-0472">Membrane</keyword>
<dbReference type="InterPro" id="IPR013083">
    <property type="entry name" value="Znf_RING/FYVE/PHD"/>
</dbReference>
<evidence type="ECO:0000256" key="3">
    <source>
        <dbReference type="ARBA" id="ARBA00022771"/>
    </source>
</evidence>
<comment type="subcellular location">
    <subcellularLocation>
        <location evidence="1">Membrane</location>
    </subcellularLocation>
</comment>
<protein>
    <recommendedName>
        <fullName evidence="7">RING-type domain-containing protein</fullName>
    </recommendedName>
</protein>
<evidence type="ECO:0000313" key="8">
    <source>
        <dbReference type="EMBL" id="KAF7005533.1"/>
    </source>
</evidence>
<keyword evidence="2" id="KW-0479">Metal-binding</keyword>
<feature type="domain" description="RING-type" evidence="7">
    <location>
        <begin position="14"/>
        <end position="37"/>
    </location>
</feature>
<dbReference type="Pfam" id="PF13639">
    <property type="entry name" value="zf-RING_2"/>
    <property type="match status" value="1"/>
</dbReference>
<dbReference type="InterPro" id="IPR001841">
    <property type="entry name" value="Znf_RING"/>
</dbReference>
<keyword evidence="3 6" id="KW-0863">Zinc-finger</keyword>
<dbReference type="AlphaFoldDB" id="A0A9R1E801"/>
<evidence type="ECO:0000256" key="2">
    <source>
        <dbReference type="ARBA" id="ARBA00022723"/>
    </source>
</evidence>
<dbReference type="SUPFAM" id="SSF57850">
    <property type="entry name" value="RING/U-box"/>
    <property type="match status" value="1"/>
</dbReference>
<evidence type="ECO:0000256" key="6">
    <source>
        <dbReference type="PROSITE-ProRule" id="PRU00175"/>
    </source>
</evidence>
<organism evidence="8">
    <name type="scientific">Triticum aestivum</name>
    <name type="common">Wheat</name>
    <dbReference type="NCBI Taxonomy" id="4565"/>
    <lineage>
        <taxon>Eukaryota</taxon>
        <taxon>Viridiplantae</taxon>
        <taxon>Streptophyta</taxon>
        <taxon>Embryophyta</taxon>
        <taxon>Tracheophyta</taxon>
        <taxon>Spermatophyta</taxon>
        <taxon>Magnoliopsida</taxon>
        <taxon>Liliopsida</taxon>
        <taxon>Poales</taxon>
        <taxon>Poaceae</taxon>
        <taxon>BOP clade</taxon>
        <taxon>Pooideae</taxon>
        <taxon>Triticodae</taxon>
        <taxon>Triticeae</taxon>
        <taxon>Triticinae</taxon>
        <taxon>Triticum</taxon>
    </lineage>
</organism>
<feature type="non-terminal residue" evidence="8">
    <location>
        <position position="1"/>
    </location>
</feature>
<evidence type="ECO:0000256" key="4">
    <source>
        <dbReference type="ARBA" id="ARBA00022833"/>
    </source>
</evidence>
<evidence type="ECO:0000256" key="5">
    <source>
        <dbReference type="ARBA" id="ARBA00023136"/>
    </source>
</evidence>
<evidence type="ECO:0000256" key="1">
    <source>
        <dbReference type="ARBA" id="ARBA00004370"/>
    </source>
</evidence>
<comment type="caution">
    <text evidence="8">The sequence shown here is derived from an EMBL/GenBank/DDBJ whole genome shotgun (WGS) entry which is preliminary data.</text>
</comment>
<dbReference type="GO" id="GO:0016020">
    <property type="term" value="C:membrane"/>
    <property type="evidence" value="ECO:0007669"/>
    <property type="project" value="UniProtKB-SubCell"/>
</dbReference>
<dbReference type="Proteomes" id="UP000815260">
    <property type="component" value="Chromosome 2B"/>
</dbReference>
<dbReference type="Gene3D" id="3.30.40.10">
    <property type="entry name" value="Zinc/RING finger domain, C3HC4 (zinc finger)"/>
    <property type="match status" value="1"/>
</dbReference>
<dbReference type="EMBL" id="CM022215">
    <property type="protein sequence ID" value="KAF7005533.1"/>
    <property type="molecule type" value="Genomic_DNA"/>
</dbReference>
<dbReference type="PANTHER" id="PTHR46151:SF18">
    <property type="entry name" value="NEP1-INTERACTING PROTEIN-LIKE 2"/>
    <property type="match status" value="1"/>
</dbReference>